<evidence type="ECO:0000313" key="8">
    <source>
        <dbReference type="RefSeq" id="XP_033239360.1"/>
    </source>
</evidence>
<evidence type="ECO:0000313" key="7">
    <source>
        <dbReference type="Proteomes" id="UP000001819"/>
    </source>
</evidence>
<dbReference type="Gene3D" id="1.10.10.10">
    <property type="entry name" value="Winged helix-like DNA-binding domain superfamily/Winged helix DNA-binding domain"/>
    <property type="match status" value="1"/>
</dbReference>
<sequence length="92" mass="10796">MEFYFGDANLTKDRFLRRYVDQDPYVPLEIFLTFNKMKPLAEDVKQIAKALNNCQLLELDESALKVRRKIKMPDQRDVNDKTLYVEALPAEG</sequence>
<dbReference type="eggNOG" id="KOG0118">
    <property type="taxonomic scope" value="Eukaryota"/>
</dbReference>
<dbReference type="PROSITE" id="PS50961">
    <property type="entry name" value="HTH_LA"/>
    <property type="match status" value="1"/>
</dbReference>
<gene>
    <name evidence="5" type="primary">Dpse\GA27846</name>
    <name evidence="4" type="synonym">Dpse\GA27847</name>
    <name evidence="8" type="synonym">LOC6899268</name>
    <name evidence="5" type="ORF">Dpse_GA27846</name>
    <name evidence="4" type="ORF">Dpse_GA27847</name>
</gene>
<reference evidence="5" key="4">
    <citation type="submission" date="2015-11" db="EMBL/GenBank/DDBJ databases">
        <authorList>
            <consortium name="FlyBase"/>
        </authorList>
    </citation>
    <scope>NUCLEOTIDE SEQUENCE</scope>
    <source>
        <strain evidence="5">MV2-25</strain>
    </source>
</reference>
<dbReference type="STRING" id="46245.A0A0R3NWC1"/>
<organism evidence="5">
    <name type="scientific">Drosophila pseudoobscura pseudoobscura</name>
    <name type="common">Fruit fly</name>
    <dbReference type="NCBI Taxonomy" id="46245"/>
    <lineage>
        <taxon>Eukaryota</taxon>
        <taxon>Metazoa</taxon>
        <taxon>Ecdysozoa</taxon>
        <taxon>Arthropoda</taxon>
        <taxon>Hexapoda</taxon>
        <taxon>Insecta</taxon>
        <taxon>Pterygota</taxon>
        <taxon>Neoptera</taxon>
        <taxon>Endopterygota</taxon>
        <taxon>Diptera</taxon>
        <taxon>Brachycera</taxon>
        <taxon>Muscomorpha</taxon>
        <taxon>Ephydroidea</taxon>
        <taxon>Drosophilidae</taxon>
        <taxon>Drosophila</taxon>
        <taxon>Sophophora</taxon>
    </lineage>
</organism>
<dbReference type="RefSeq" id="XP_033239360.1">
    <property type="nucleotide sequence ID" value="XM_033383469.1"/>
</dbReference>
<dbReference type="InterPro" id="IPR036390">
    <property type="entry name" value="WH_DNA-bd_sf"/>
</dbReference>
<evidence type="ECO:0000313" key="5">
    <source>
        <dbReference type="EMBL" id="KRT05399.1"/>
    </source>
</evidence>
<dbReference type="PANTHER" id="PTHR22792:SF62">
    <property type="entry name" value="LA-RELATED PROTEIN 7"/>
    <property type="match status" value="1"/>
</dbReference>
<evidence type="ECO:0000259" key="3">
    <source>
        <dbReference type="PROSITE" id="PS50961"/>
    </source>
</evidence>
<evidence type="ECO:0000256" key="2">
    <source>
        <dbReference type="PROSITE-ProRule" id="PRU00332"/>
    </source>
</evidence>
<dbReference type="InterPro" id="IPR036388">
    <property type="entry name" value="WH-like_DNA-bd_sf"/>
</dbReference>
<dbReference type="InterPro" id="IPR045180">
    <property type="entry name" value="La_dom_prot"/>
</dbReference>
<reference evidence="5" key="2">
    <citation type="journal article" date="2007" name="Nature">
        <title>Evolution of genes and genomes on the Drosophila phylogeny.</title>
        <authorList>
            <consortium name="Drosophila 12 Genomes Consortium"/>
            <person name="Clark A.G."/>
            <person name="Eisen M.B."/>
            <person name="Smith D.R."/>
            <person name="Bergman C.M."/>
            <person name="Oliver B."/>
            <person name="Markow T.A."/>
            <person name="Kaufman T.C."/>
            <person name="Kellis M."/>
            <person name="Gelbart W."/>
            <person name="Iyer V.N."/>
            <person name="Pollard D.A."/>
            <person name="Sackton T.B."/>
            <person name="Larracuente A.M."/>
            <person name="Singh N.D."/>
            <person name="Abad J.P."/>
            <person name="Abt D.N."/>
            <person name="Adryan B."/>
            <person name="Aguade M."/>
            <person name="Akashi H."/>
            <person name="Anderson W.W."/>
            <person name="Aquadro C.F."/>
            <person name="Ardell D.H."/>
            <person name="Arguello R."/>
            <person name="Artieri C.G."/>
            <person name="Barbash D.A."/>
            <person name="Barker D."/>
            <person name="Barsanti P."/>
            <person name="Batterham P."/>
            <person name="Batzoglou S."/>
            <person name="Begun D."/>
            <person name="Bhutkar A."/>
            <person name="Blanco E."/>
            <person name="Bosak S.A."/>
            <person name="Bradley R.K."/>
            <person name="Brand A.D."/>
            <person name="Brent M.R."/>
            <person name="Brooks A.N."/>
            <person name="Brown R.H."/>
            <person name="Butlin R.K."/>
            <person name="Caggese C."/>
            <person name="Calvi B.R."/>
            <person name="Bernardo de Carvalho A."/>
            <person name="Caspi A."/>
            <person name="Castrezana S."/>
            <person name="Celniker S.E."/>
            <person name="Chang J.L."/>
            <person name="Chapple C."/>
            <person name="Chatterji S."/>
            <person name="Chinwalla A."/>
            <person name="Civetta A."/>
            <person name="Clifton S.W."/>
            <person name="Comeron J.M."/>
            <person name="Costello J.C."/>
            <person name="Coyne J.A."/>
            <person name="Daub J."/>
            <person name="David R.G."/>
            <person name="Delcher A.L."/>
            <person name="Delehaunty K."/>
            <person name="Do C.B."/>
            <person name="Ebling H."/>
            <person name="Edwards K."/>
            <person name="Eickbush T."/>
            <person name="Evans J.D."/>
            <person name="Filipski A."/>
            <person name="Findeiss S."/>
            <person name="Freyhult E."/>
            <person name="Fulton L."/>
            <person name="Fulton R."/>
            <person name="Garcia A.C."/>
            <person name="Gardiner A."/>
            <person name="Garfield D.A."/>
            <person name="Garvin B.E."/>
            <person name="Gibson G."/>
            <person name="Gilbert D."/>
            <person name="Gnerre S."/>
            <person name="Godfrey J."/>
            <person name="Good R."/>
            <person name="Gotea V."/>
            <person name="Gravely B."/>
            <person name="Greenberg A.J."/>
            <person name="Griffiths-Jones S."/>
            <person name="Gross S."/>
            <person name="Guigo R."/>
            <person name="Gustafson E.A."/>
            <person name="Haerty W."/>
            <person name="Hahn M.W."/>
            <person name="Halligan D.L."/>
            <person name="Halpern A.L."/>
            <person name="Halter G.M."/>
            <person name="Han M.V."/>
            <person name="Heger A."/>
            <person name="Hillier L."/>
            <person name="Hinrichs A.S."/>
            <person name="Holmes I."/>
            <person name="Hoskins R.A."/>
            <person name="Hubisz M.J."/>
            <person name="Hultmark D."/>
            <person name="Huntley M.A."/>
            <person name="Jaffe D.B."/>
            <person name="Jagadeeshan S."/>
            <person name="Jeck W.R."/>
            <person name="Johnson J."/>
            <person name="Jones C.D."/>
            <person name="Jordan W.C."/>
            <person name="Karpen G.H."/>
            <person name="Kataoka E."/>
            <person name="Keightley P.D."/>
            <person name="Kheradpour P."/>
            <person name="Kirkness E.F."/>
            <person name="Koerich L.B."/>
            <person name="Kristiansen K."/>
            <person name="Kudrna D."/>
            <person name="Kulathinal R.J."/>
            <person name="Kumar S."/>
            <person name="Kwok R."/>
            <person name="Lander E."/>
            <person name="Langley C.H."/>
            <person name="Lapoint R."/>
            <person name="Lazzaro B.P."/>
            <person name="Lee S.J."/>
            <person name="Levesque L."/>
            <person name="Li R."/>
            <person name="Lin C.F."/>
            <person name="Lin M.F."/>
            <person name="Lindblad-Toh K."/>
            <person name="Llopart A."/>
            <person name="Long M."/>
            <person name="Low L."/>
            <person name="Lozovsky E."/>
            <person name="Lu J."/>
            <person name="Luo M."/>
            <person name="Machado C.A."/>
            <person name="Makalowski W."/>
            <person name="Marzo M."/>
            <person name="Matsuda M."/>
            <person name="Matzkin L."/>
            <person name="McAllister B."/>
            <person name="McBride C.S."/>
            <person name="McKernan B."/>
            <person name="McKernan K."/>
            <person name="Mendez-Lago M."/>
            <person name="Minx P."/>
            <person name="Mollenhauer M.U."/>
            <person name="Montooth K."/>
            <person name="Mount S.M."/>
            <person name="Mu X."/>
            <person name="Myers E."/>
            <person name="Negre B."/>
            <person name="Newfeld S."/>
            <person name="Nielsen R."/>
            <person name="Noor M.A."/>
            <person name="O'Grady P."/>
            <person name="Pachter L."/>
            <person name="Papaceit M."/>
            <person name="Parisi M.J."/>
            <person name="Parisi M."/>
            <person name="Parts L."/>
            <person name="Pedersen J.S."/>
            <person name="Pesole G."/>
            <person name="Phillippy A.M."/>
            <person name="Ponting C.P."/>
            <person name="Pop M."/>
            <person name="Porcelli D."/>
            <person name="Powell J.R."/>
            <person name="Prohaska S."/>
            <person name="Pruitt K."/>
            <person name="Puig M."/>
            <person name="Quesneville H."/>
            <person name="Ram K.R."/>
            <person name="Rand D."/>
            <person name="Rasmussen M.D."/>
            <person name="Reed L.K."/>
            <person name="Reenan R."/>
            <person name="Reily A."/>
            <person name="Remington K.A."/>
            <person name="Rieger T.T."/>
            <person name="Ritchie M.G."/>
            <person name="Robin C."/>
            <person name="Rogers Y.H."/>
            <person name="Rohde C."/>
            <person name="Rozas J."/>
            <person name="Rubenfield M.J."/>
            <person name="Ruiz A."/>
            <person name="Russo S."/>
            <person name="Salzberg S.L."/>
            <person name="Sanchez-Gracia A."/>
            <person name="Saranga D.J."/>
            <person name="Sato H."/>
            <person name="Schaeffer S.W."/>
            <person name="Schatz M.C."/>
            <person name="Schlenke T."/>
            <person name="Schwartz R."/>
            <person name="Segarra C."/>
            <person name="Singh R.S."/>
            <person name="Sirot L."/>
            <person name="Sirota M."/>
            <person name="Sisneros N.B."/>
            <person name="Smith C.D."/>
            <person name="Smith T.F."/>
            <person name="Spieth J."/>
            <person name="Stage D.E."/>
            <person name="Stark A."/>
            <person name="Stephan W."/>
            <person name="Strausberg R.L."/>
            <person name="Strempel S."/>
            <person name="Sturgill D."/>
            <person name="Sutton G."/>
            <person name="Sutton G.G."/>
            <person name="Tao W."/>
            <person name="Teichmann S."/>
            <person name="Tobari Y.N."/>
            <person name="Tomimura Y."/>
            <person name="Tsolas J.M."/>
            <person name="Valente V.L."/>
            <person name="Venter E."/>
            <person name="Venter J.C."/>
            <person name="Vicario S."/>
            <person name="Vieira F.G."/>
            <person name="Vilella A.J."/>
            <person name="Villasante A."/>
            <person name="Walenz B."/>
            <person name="Wang J."/>
            <person name="Wasserman M."/>
            <person name="Watts T."/>
            <person name="Wilson D."/>
            <person name="Wilson R.K."/>
            <person name="Wing R.A."/>
            <person name="Wolfner M.F."/>
            <person name="Wong A."/>
            <person name="Wong G.K."/>
            <person name="Wu C.I."/>
            <person name="Wu G."/>
            <person name="Yamamoto D."/>
            <person name="Yang H.P."/>
            <person name="Yang S.P."/>
            <person name="Yorke J.A."/>
            <person name="Yoshida K."/>
            <person name="Zdobnov E."/>
            <person name="Zhang P."/>
            <person name="Zhang Y."/>
            <person name="Zimin A.V."/>
            <person name="Baldwin J."/>
            <person name="Abdouelleil A."/>
            <person name="Abdulkadir J."/>
            <person name="Abebe A."/>
            <person name="Abera B."/>
            <person name="Abreu J."/>
            <person name="Acer S.C."/>
            <person name="Aftuck L."/>
            <person name="Alexander A."/>
            <person name="An P."/>
            <person name="Anderson E."/>
            <person name="Anderson S."/>
            <person name="Arachi H."/>
            <person name="Azer M."/>
            <person name="Bachantsang P."/>
            <person name="Barry A."/>
            <person name="Bayul T."/>
            <person name="Berlin A."/>
            <person name="Bessette D."/>
            <person name="Bloom T."/>
            <person name="Blye J."/>
            <person name="Boguslavskiy L."/>
            <person name="Bonnet C."/>
            <person name="Boukhgalter B."/>
            <person name="Bourzgui I."/>
            <person name="Brown A."/>
            <person name="Cahill P."/>
            <person name="Channer S."/>
            <person name="Cheshatsang Y."/>
            <person name="Chuda L."/>
            <person name="Citroen M."/>
            <person name="Collymore A."/>
            <person name="Cooke P."/>
            <person name="Costello M."/>
            <person name="D'Aco K."/>
            <person name="Daza R."/>
            <person name="De Haan G."/>
            <person name="DeGray S."/>
            <person name="DeMaso C."/>
            <person name="Dhargay N."/>
            <person name="Dooley K."/>
            <person name="Dooley E."/>
            <person name="Doricent M."/>
            <person name="Dorje P."/>
            <person name="Dorjee K."/>
            <person name="Dupes A."/>
            <person name="Elong R."/>
            <person name="Falk J."/>
            <person name="Farina A."/>
            <person name="Faro S."/>
            <person name="Ferguson D."/>
            <person name="Fisher S."/>
            <person name="Foley C.D."/>
            <person name="Franke A."/>
            <person name="Friedrich D."/>
            <person name="Gadbois L."/>
            <person name="Gearin G."/>
            <person name="Gearin C.R."/>
            <person name="Giannoukos G."/>
            <person name="Goode T."/>
            <person name="Graham J."/>
            <person name="Grandbois E."/>
            <person name="Grewal S."/>
            <person name="Gyaltsen K."/>
            <person name="Hafez N."/>
            <person name="Hagos B."/>
            <person name="Hall J."/>
            <person name="Henson C."/>
            <person name="Hollinger A."/>
            <person name="Honan T."/>
            <person name="Huard M.D."/>
            <person name="Hughes L."/>
            <person name="Hurhula B."/>
            <person name="Husby M.E."/>
            <person name="Kamat A."/>
            <person name="Kanga B."/>
            <person name="Kashin S."/>
            <person name="Khazanovich D."/>
            <person name="Kisner P."/>
            <person name="Lance K."/>
            <person name="Lara M."/>
            <person name="Lee W."/>
            <person name="Lennon N."/>
            <person name="Letendre F."/>
            <person name="LeVine R."/>
            <person name="Lipovsky A."/>
            <person name="Liu X."/>
            <person name="Liu J."/>
            <person name="Liu S."/>
            <person name="Lokyitsang T."/>
            <person name="Lokyitsang Y."/>
            <person name="Lubonja R."/>
            <person name="Lui A."/>
            <person name="MacDonald P."/>
            <person name="Magnisalis V."/>
            <person name="Maru K."/>
            <person name="Matthews C."/>
            <person name="McCusker W."/>
            <person name="McDonough S."/>
            <person name="Mehta T."/>
            <person name="Meldrim J."/>
            <person name="Meneus L."/>
            <person name="Mihai O."/>
            <person name="Mihalev A."/>
            <person name="Mihova T."/>
            <person name="Mittelman R."/>
            <person name="Mlenga V."/>
            <person name="Montmayeur A."/>
            <person name="Mulrain L."/>
            <person name="Navidi A."/>
            <person name="Naylor J."/>
            <person name="Negash T."/>
            <person name="Nguyen T."/>
            <person name="Nguyen N."/>
            <person name="Nicol R."/>
            <person name="Norbu C."/>
            <person name="Norbu N."/>
            <person name="Novod N."/>
            <person name="O'Neill B."/>
            <person name="Osman S."/>
            <person name="Markiewicz E."/>
            <person name="Oyono O.L."/>
            <person name="Patti C."/>
            <person name="Phunkhang P."/>
            <person name="Pierre F."/>
            <person name="Priest M."/>
            <person name="Raghuraman S."/>
            <person name="Rege F."/>
            <person name="Reyes R."/>
            <person name="Rise C."/>
            <person name="Rogov P."/>
            <person name="Ross K."/>
            <person name="Ryan E."/>
            <person name="Settipalli S."/>
            <person name="Shea T."/>
            <person name="Sherpa N."/>
            <person name="Shi L."/>
            <person name="Shih D."/>
            <person name="Sparrow T."/>
            <person name="Spaulding J."/>
            <person name="Stalker J."/>
            <person name="Stange-Thomann N."/>
            <person name="Stavropoulos S."/>
            <person name="Stone C."/>
            <person name="Strader C."/>
            <person name="Tesfaye S."/>
            <person name="Thomson T."/>
            <person name="Thoulutsang Y."/>
            <person name="Thoulutsang D."/>
            <person name="Topham K."/>
            <person name="Topping I."/>
            <person name="Tsamla T."/>
            <person name="Vassiliev H."/>
            <person name="Vo A."/>
            <person name="Wangchuk T."/>
            <person name="Wangdi T."/>
            <person name="Weiand M."/>
            <person name="Wilkinson J."/>
            <person name="Wilson A."/>
            <person name="Yadav S."/>
            <person name="Young G."/>
            <person name="Yu Q."/>
            <person name="Zembek L."/>
            <person name="Zhong D."/>
            <person name="Zimmer A."/>
            <person name="Zwirko Z."/>
            <person name="Jaffe D.B."/>
            <person name="Alvarez P."/>
            <person name="Brockman W."/>
            <person name="Butler J."/>
            <person name="Chin C."/>
            <person name="Gnerre S."/>
            <person name="Grabherr M."/>
            <person name="Kleber M."/>
            <person name="Mauceli E."/>
            <person name="MacCallum I."/>
        </authorList>
    </citation>
    <scope>NUCLEOTIDE SEQUENCE [LARGE SCALE GENOMIC DNA]</scope>
    <source>
        <strain evidence="5">MV2-25</strain>
    </source>
</reference>
<dbReference type="Bgee" id="FBgn0249210">
    <property type="expression patterns" value="Expressed in female reproductive system and 2 other cell types or tissues"/>
</dbReference>
<dbReference type="Proteomes" id="UP000001819">
    <property type="component" value="Chromosome X"/>
</dbReference>
<evidence type="ECO:0000313" key="6">
    <source>
        <dbReference type="EMBL" id="KRT05400.1"/>
    </source>
</evidence>
<name>A0A0R3NWC1_DROPS</name>
<dbReference type="GO" id="GO:0003723">
    <property type="term" value="F:RNA binding"/>
    <property type="evidence" value="ECO:0007669"/>
    <property type="project" value="UniProtKB-UniRule"/>
</dbReference>
<dbReference type="AlphaFoldDB" id="A0A0R3NWC1"/>
<evidence type="ECO:0000256" key="1">
    <source>
        <dbReference type="ARBA" id="ARBA00022884"/>
    </source>
</evidence>
<reference evidence="8" key="5">
    <citation type="submission" date="2025-04" db="UniProtKB">
        <authorList>
            <consortium name="RefSeq"/>
        </authorList>
    </citation>
    <scope>IDENTIFICATION</scope>
    <source>
        <strain evidence="8">MV-25-SWS-2005</strain>
        <tissue evidence="8">Whole body</tissue>
    </source>
</reference>
<protein>
    <submittedName>
        <fullName evidence="8">La-related protein 7-like isoform X1</fullName>
    </submittedName>
    <submittedName>
        <fullName evidence="5">Uncharacterized protein, isoform B</fullName>
    </submittedName>
    <submittedName>
        <fullName evidence="6">Uncharacterized protein, isoform C</fullName>
    </submittedName>
</protein>
<proteinExistence type="predicted"/>
<keyword evidence="1 2" id="KW-0694">RNA-binding</keyword>
<evidence type="ECO:0000313" key="4">
    <source>
        <dbReference type="EMBL" id="KRT05396.1"/>
    </source>
</evidence>
<dbReference type="InterPro" id="IPR006630">
    <property type="entry name" value="La_HTH"/>
</dbReference>
<dbReference type="KEGG" id="dpo:6899268"/>
<feature type="domain" description="HTH La-type RNA-binding" evidence="3">
    <location>
        <begin position="1"/>
        <end position="76"/>
    </location>
</feature>
<reference evidence="5" key="1">
    <citation type="journal article" date="2005" name="Genome Res.">
        <title>Comparative genome sequencing of Drosophila pseudoobscura: chromosomal, gene, and cis-element evolution.</title>
        <authorList>
            <person name="Richards S."/>
            <person name="Liu Y."/>
            <person name="Bettencourt B.R."/>
            <person name="Hradecky P."/>
            <person name="Letovsky S."/>
            <person name="Nielsen R."/>
            <person name="Thornton K."/>
            <person name="Hubisz M.J."/>
            <person name="Chen R."/>
            <person name="Meisel R.P."/>
            <person name="Couronne O."/>
            <person name="Hua S."/>
            <person name="Smith M.A."/>
            <person name="Zhang P."/>
            <person name="Liu J."/>
            <person name="Bussemaker H.J."/>
            <person name="van Batenburg M.F."/>
            <person name="Howells S.L."/>
            <person name="Scherer S.E."/>
            <person name="Sodergren E."/>
            <person name="Matthews B.B."/>
            <person name="Crosby M.A."/>
            <person name="Schroeder A.J."/>
            <person name="Ortiz-Barrientos D."/>
            <person name="Rives C.M."/>
            <person name="Metzker M.L."/>
            <person name="Muzny D.M."/>
            <person name="Scott G."/>
            <person name="Steffen D."/>
            <person name="Wheeler D.A."/>
            <person name="Worley K.C."/>
            <person name="Havlak P."/>
            <person name="Durbin K.J."/>
            <person name="Egan A."/>
            <person name="Gill R."/>
            <person name="Hume J."/>
            <person name="Morgan M.B."/>
            <person name="Miner G."/>
            <person name="Hamilton C."/>
            <person name="Huang Y."/>
            <person name="Waldron L."/>
            <person name="Verduzco D."/>
            <person name="Clerc-Blankenburg K.P."/>
            <person name="Dubchak I."/>
            <person name="Noor M.A."/>
            <person name="Anderson W."/>
            <person name="White K.P."/>
            <person name="Clark A.G."/>
            <person name="Schaeffer S.W."/>
            <person name="Gelbart W."/>
            <person name="Weinstock G.M."/>
            <person name="Gibbs R.A."/>
        </authorList>
    </citation>
    <scope>NUCLEOTIDE SEQUENCE [LARGE SCALE GENOMIC DNA]</scope>
    <source>
        <strain evidence="5">MV2-25</strain>
    </source>
</reference>
<dbReference type="SMART" id="SM00715">
    <property type="entry name" value="LA"/>
    <property type="match status" value="1"/>
</dbReference>
<dbReference type="PANTHER" id="PTHR22792">
    <property type="entry name" value="LUPUS LA PROTEIN-RELATED"/>
    <property type="match status" value="1"/>
</dbReference>
<dbReference type="EMBL" id="CH476026">
    <property type="protein sequence ID" value="KRT05400.1"/>
    <property type="molecule type" value="Genomic_DNA"/>
</dbReference>
<dbReference type="SUPFAM" id="SSF46785">
    <property type="entry name" value="Winged helix' DNA-binding domain"/>
    <property type="match status" value="1"/>
</dbReference>
<keyword evidence="7" id="KW-1185">Reference proteome</keyword>
<dbReference type="EMBL" id="CH476026">
    <property type="protein sequence ID" value="KRT05396.1"/>
    <property type="molecule type" value="Genomic_DNA"/>
</dbReference>
<dbReference type="Pfam" id="PF05383">
    <property type="entry name" value="La"/>
    <property type="match status" value="1"/>
</dbReference>
<accession>A0A0R3NWC1</accession>
<dbReference type="EMBL" id="CH476026">
    <property type="protein sequence ID" value="KRT05399.1"/>
    <property type="molecule type" value="Genomic_DNA"/>
</dbReference>
<reference evidence="5" key="3">
    <citation type="journal article" date="2012" name="PLoS ONE">
        <title>Mind the gap: upgrading genomes with Pacific Biosciences RS long-read sequencing technology.</title>
        <authorList>
            <person name="English A.C."/>
            <person name="Richards S."/>
            <person name="Han Y."/>
            <person name="Wang M."/>
            <person name="Vee V."/>
            <person name="Qu J."/>
            <person name="Qin X."/>
            <person name="Muzny D.M."/>
            <person name="Reid J.G."/>
            <person name="Worley K.C."/>
            <person name="Gibbs R.A."/>
        </authorList>
    </citation>
    <scope>NUCLEOTIDE SEQUENCE</scope>
    <source>
        <strain evidence="5">MV2-25</strain>
    </source>
</reference>
<accession>A0A6I8W7K6</accession>
<dbReference type="CDD" id="cd07323">
    <property type="entry name" value="LAM"/>
    <property type="match status" value="1"/>
</dbReference>